<organism evidence="10 11">
    <name type="scientific">Rugosimonospora acidiphila</name>
    <dbReference type="NCBI Taxonomy" id="556531"/>
    <lineage>
        <taxon>Bacteria</taxon>
        <taxon>Bacillati</taxon>
        <taxon>Actinomycetota</taxon>
        <taxon>Actinomycetes</taxon>
        <taxon>Micromonosporales</taxon>
        <taxon>Micromonosporaceae</taxon>
        <taxon>Rugosimonospora</taxon>
    </lineage>
</organism>
<feature type="transmembrane region" description="Helical" evidence="9">
    <location>
        <begin position="84"/>
        <end position="105"/>
    </location>
</feature>
<evidence type="ECO:0000313" key="11">
    <source>
        <dbReference type="Proteomes" id="UP001501570"/>
    </source>
</evidence>
<evidence type="ECO:0000256" key="4">
    <source>
        <dbReference type="ARBA" id="ARBA00022692"/>
    </source>
</evidence>
<evidence type="ECO:0000256" key="5">
    <source>
        <dbReference type="ARBA" id="ARBA00022989"/>
    </source>
</evidence>
<keyword evidence="6 9" id="KW-0472">Membrane</keyword>
<dbReference type="RefSeq" id="WP_345638922.1">
    <property type="nucleotide sequence ID" value="NZ_BAABJQ010000048.1"/>
</dbReference>
<keyword evidence="11" id="KW-1185">Reference proteome</keyword>
<evidence type="ECO:0000256" key="7">
    <source>
        <dbReference type="ARBA" id="ARBA00024033"/>
    </source>
</evidence>
<evidence type="ECO:0000313" key="10">
    <source>
        <dbReference type="EMBL" id="GAA5201195.1"/>
    </source>
</evidence>
<dbReference type="Pfam" id="PF09594">
    <property type="entry name" value="GT87"/>
    <property type="match status" value="1"/>
</dbReference>
<dbReference type="InterPro" id="IPR018584">
    <property type="entry name" value="GT87"/>
</dbReference>
<feature type="transmembrane region" description="Helical" evidence="9">
    <location>
        <begin position="261"/>
        <end position="281"/>
    </location>
</feature>
<evidence type="ECO:0000256" key="6">
    <source>
        <dbReference type="ARBA" id="ARBA00023136"/>
    </source>
</evidence>
<keyword evidence="4 9" id="KW-0812">Transmembrane</keyword>
<reference evidence="11" key="1">
    <citation type="journal article" date="2019" name="Int. J. Syst. Evol. Microbiol.">
        <title>The Global Catalogue of Microorganisms (GCM) 10K type strain sequencing project: providing services to taxonomists for standard genome sequencing and annotation.</title>
        <authorList>
            <consortium name="The Broad Institute Genomics Platform"/>
            <consortium name="The Broad Institute Genome Sequencing Center for Infectious Disease"/>
            <person name="Wu L."/>
            <person name="Ma J."/>
        </authorList>
    </citation>
    <scope>NUCLEOTIDE SEQUENCE [LARGE SCALE GENOMIC DNA]</scope>
    <source>
        <strain evidence="11">JCM 18304</strain>
    </source>
</reference>
<comment type="caution">
    <text evidence="10">The sequence shown here is derived from an EMBL/GenBank/DDBJ whole genome shotgun (WGS) entry which is preliminary data.</text>
</comment>
<feature type="transmembrane region" description="Helical" evidence="9">
    <location>
        <begin position="126"/>
        <end position="159"/>
    </location>
</feature>
<comment type="subcellular location">
    <subcellularLocation>
        <location evidence="1">Cell membrane</location>
        <topology evidence="1">Multi-pass membrane protein</topology>
    </subcellularLocation>
</comment>
<comment type="similarity">
    <text evidence="7">Belongs to the glycosyltransferase 87 family.</text>
</comment>
<feature type="transmembrane region" description="Helical" evidence="9">
    <location>
        <begin position="288"/>
        <end position="304"/>
    </location>
</feature>
<feature type="transmembrane region" description="Helical" evidence="9">
    <location>
        <begin position="425"/>
        <end position="445"/>
    </location>
</feature>
<feature type="transmembrane region" description="Helical" evidence="9">
    <location>
        <begin position="310"/>
        <end position="327"/>
    </location>
</feature>
<proteinExistence type="inferred from homology"/>
<keyword evidence="2" id="KW-1003">Cell membrane</keyword>
<sequence length="476" mass="48460">MNRLAAGAGLFVVSVAGWVALVATGPGVYWRQSDALVYRAAGSAVLHGSGALYAQAFGAARLPFTYPPFAALLFAAGSPLSFPVWQLILAVAGLCCLVLSAYAAVRLATPTTGGPGGATRTGRLGWALAVAAVGLWLEPVDLTLHFGQINLILLALVLVDFAAPDTARGKGIAIGIAAGLKLTPLIFIPYLLLTGRIRAAAASVAAFAGTVAIGFALLGRDSVDYWGGRFSQPGDSPVRLVNQSLNGLVLRLLRDGPDAHAVWIVAALAVGVAGLVTAVVAGRRGYELLGVCLCAATGLLVSPISWSHHWVYVVPALALATAPLGRLRGAAPLGRLRGTAPLGSAGSSWRLRSIVSRGRVRGAAGGIVAVAALVALFAWWPLRVAAHGGTDPAIGIHPSGLLRVAPHDSGAELRWTAWQLAYGDGYVIAALAFVLGSAAWLAVNARLGVIARQSRPTAGLASDPGAVGAGARATGA</sequence>
<feature type="transmembrane region" description="Helical" evidence="9">
    <location>
        <begin position="171"/>
        <end position="192"/>
    </location>
</feature>
<gene>
    <name evidence="10" type="ORF">GCM10023322_80720</name>
</gene>
<dbReference type="Proteomes" id="UP001501570">
    <property type="component" value="Unassembled WGS sequence"/>
</dbReference>
<keyword evidence="3" id="KW-0808">Transferase</keyword>
<name>A0ABP9STK7_9ACTN</name>
<feature type="transmembrane region" description="Helical" evidence="9">
    <location>
        <begin position="360"/>
        <end position="380"/>
    </location>
</feature>
<feature type="region of interest" description="Disordered" evidence="8">
    <location>
        <begin position="457"/>
        <end position="476"/>
    </location>
</feature>
<accession>A0ABP9STK7</accession>
<dbReference type="EMBL" id="BAABJQ010000048">
    <property type="protein sequence ID" value="GAA5201195.1"/>
    <property type="molecule type" value="Genomic_DNA"/>
</dbReference>
<evidence type="ECO:0000256" key="9">
    <source>
        <dbReference type="SAM" id="Phobius"/>
    </source>
</evidence>
<evidence type="ECO:0000256" key="8">
    <source>
        <dbReference type="SAM" id="MobiDB-lite"/>
    </source>
</evidence>
<evidence type="ECO:0000256" key="2">
    <source>
        <dbReference type="ARBA" id="ARBA00022475"/>
    </source>
</evidence>
<keyword evidence="5 9" id="KW-1133">Transmembrane helix</keyword>
<evidence type="ECO:0000256" key="1">
    <source>
        <dbReference type="ARBA" id="ARBA00004651"/>
    </source>
</evidence>
<protein>
    <submittedName>
        <fullName evidence="10">Glycosyltransferase 87 family protein</fullName>
    </submittedName>
</protein>
<evidence type="ECO:0000256" key="3">
    <source>
        <dbReference type="ARBA" id="ARBA00022679"/>
    </source>
</evidence>
<feature type="transmembrane region" description="Helical" evidence="9">
    <location>
        <begin position="199"/>
        <end position="218"/>
    </location>
</feature>
<feature type="compositionally biased region" description="Low complexity" evidence="8">
    <location>
        <begin position="465"/>
        <end position="476"/>
    </location>
</feature>